<dbReference type="Pfam" id="PF08402">
    <property type="entry name" value="TOBE_2"/>
    <property type="match status" value="1"/>
</dbReference>
<keyword evidence="4 7" id="KW-0067">ATP-binding</keyword>
<dbReference type="NCBIfam" id="TIGR01187">
    <property type="entry name" value="potA"/>
    <property type="match status" value="1"/>
</dbReference>
<dbReference type="SUPFAM" id="SSF52540">
    <property type="entry name" value="P-loop containing nucleoside triphosphate hydrolases"/>
    <property type="match status" value="1"/>
</dbReference>
<dbReference type="PANTHER" id="PTHR42781:SF4">
    <property type="entry name" value="SPERMIDINE_PUTRESCINE IMPORT ATP-BINDING PROTEIN POTA"/>
    <property type="match status" value="1"/>
</dbReference>
<keyword evidence="5 7" id="KW-1278">Translocase</keyword>
<gene>
    <name evidence="7" type="primary">potA</name>
    <name evidence="9" type="ORF">Val02_61170</name>
</gene>
<name>A0A8J3YPX0_9ACTN</name>
<sequence>MSATTTVPASVATTTGTRILLSNVVKDYGLATPAVDGVSLDIEPGEFMTLLGPSGSGKTTTLNLIAGFETLTAGAIAFNGTDVSTLPPHKRNLGMLFQNYALFPHMTVAQNVAYPLRERRLPKAEIARKVADVLKLVQLTGRDDTYPAQLSGGQQQRVALARAIVFGPNALLLDEPLGALDRNLRATLQAEIQRIHREVGTTFVFVTHDQEEAMTLSDRIALFNNGRIEQIGTPEALYRTPETLFTARFLGDSNVFPLTEPAGGKAVWEDSTWAVDPHTISARAAEGGPSALVVRPEDVRIAAGADAVPPNANCVAATVRGLDYLGAYRTAVLSLGRGGVVGRARIDAVETGPLIDRPVVAWWPVERQRVVAV</sequence>
<dbReference type="Pfam" id="PF00005">
    <property type="entry name" value="ABC_tran"/>
    <property type="match status" value="1"/>
</dbReference>
<dbReference type="Gene3D" id="3.40.50.300">
    <property type="entry name" value="P-loop containing nucleotide triphosphate hydrolases"/>
    <property type="match status" value="1"/>
</dbReference>
<reference evidence="9" key="1">
    <citation type="submission" date="2021-01" db="EMBL/GenBank/DDBJ databases">
        <title>Whole genome shotgun sequence of Virgisporangium aliadipatigenens NBRC 105644.</title>
        <authorList>
            <person name="Komaki H."/>
            <person name="Tamura T."/>
        </authorList>
    </citation>
    <scope>NUCLEOTIDE SEQUENCE</scope>
    <source>
        <strain evidence="9">NBRC 105644</strain>
    </source>
</reference>
<dbReference type="EMBL" id="BOPF01000025">
    <property type="protein sequence ID" value="GIJ49231.1"/>
    <property type="molecule type" value="Genomic_DNA"/>
</dbReference>
<dbReference type="InterPro" id="IPR017871">
    <property type="entry name" value="ABC_transporter-like_CS"/>
</dbReference>
<evidence type="ECO:0000256" key="3">
    <source>
        <dbReference type="ARBA" id="ARBA00022741"/>
    </source>
</evidence>
<keyword evidence="6 7" id="KW-0472">Membrane</keyword>
<dbReference type="SUPFAM" id="SSF50331">
    <property type="entry name" value="MOP-like"/>
    <property type="match status" value="1"/>
</dbReference>
<dbReference type="PROSITE" id="PS00211">
    <property type="entry name" value="ABC_TRANSPORTER_1"/>
    <property type="match status" value="1"/>
</dbReference>
<evidence type="ECO:0000313" key="9">
    <source>
        <dbReference type="EMBL" id="GIJ49231.1"/>
    </source>
</evidence>
<dbReference type="GO" id="GO:0015697">
    <property type="term" value="P:quaternary ammonium group transport"/>
    <property type="evidence" value="ECO:0007669"/>
    <property type="project" value="UniProtKB-ARBA"/>
</dbReference>
<dbReference type="AlphaFoldDB" id="A0A8J3YPX0"/>
<evidence type="ECO:0000259" key="8">
    <source>
        <dbReference type="PROSITE" id="PS50893"/>
    </source>
</evidence>
<dbReference type="GO" id="GO:0016887">
    <property type="term" value="F:ATP hydrolysis activity"/>
    <property type="evidence" value="ECO:0007669"/>
    <property type="project" value="InterPro"/>
</dbReference>
<comment type="similarity">
    <text evidence="7">Belongs to the ABC transporter superfamily. Spermidine/putrescine importer (TC 3.A.1.11.1) family.</text>
</comment>
<keyword evidence="10" id="KW-1185">Reference proteome</keyword>
<dbReference type="PROSITE" id="PS50893">
    <property type="entry name" value="ABC_TRANSPORTER_2"/>
    <property type="match status" value="1"/>
</dbReference>
<dbReference type="PANTHER" id="PTHR42781">
    <property type="entry name" value="SPERMIDINE/PUTRESCINE IMPORT ATP-BINDING PROTEIN POTA"/>
    <property type="match status" value="1"/>
</dbReference>
<comment type="subunit">
    <text evidence="7">The complex is composed of two ATP-binding proteins (PotA), two transmembrane proteins (PotB and PotC) and a solute-binding protein (PotD).</text>
</comment>
<dbReference type="GO" id="GO:0015417">
    <property type="term" value="F:ABC-type polyamine transporter activity"/>
    <property type="evidence" value="ECO:0007669"/>
    <property type="project" value="UniProtKB-EC"/>
</dbReference>
<dbReference type="InterPro" id="IPR003593">
    <property type="entry name" value="AAA+_ATPase"/>
</dbReference>
<dbReference type="Proteomes" id="UP000619260">
    <property type="component" value="Unassembled WGS sequence"/>
</dbReference>
<feature type="domain" description="ABC transporter" evidence="8">
    <location>
        <begin position="19"/>
        <end position="250"/>
    </location>
</feature>
<dbReference type="InterPro" id="IPR050093">
    <property type="entry name" value="ABC_SmlMolc_Importer"/>
</dbReference>
<keyword evidence="3 7" id="KW-0547">Nucleotide-binding</keyword>
<evidence type="ECO:0000256" key="6">
    <source>
        <dbReference type="ARBA" id="ARBA00023136"/>
    </source>
</evidence>
<dbReference type="SMART" id="SM00382">
    <property type="entry name" value="AAA"/>
    <property type="match status" value="1"/>
</dbReference>
<evidence type="ECO:0000256" key="1">
    <source>
        <dbReference type="ARBA" id="ARBA00022448"/>
    </source>
</evidence>
<dbReference type="InterPro" id="IPR027417">
    <property type="entry name" value="P-loop_NTPase"/>
</dbReference>
<dbReference type="InterPro" id="IPR013611">
    <property type="entry name" value="Transp-assoc_OB_typ2"/>
</dbReference>
<evidence type="ECO:0000256" key="5">
    <source>
        <dbReference type="ARBA" id="ARBA00022967"/>
    </source>
</evidence>
<dbReference type="RefSeq" id="WP_203902698.1">
    <property type="nucleotide sequence ID" value="NZ_BOPF01000025.1"/>
</dbReference>
<evidence type="ECO:0000256" key="4">
    <source>
        <dbReference type="ARBA" id="ARBA00022840"/>
    </source>
</evidence>
<dbReference type="InterPro" id="IPR008995">
    <property type="entry name" value="Mo/tungstate-bd_C_term_dom"/>
</dbReference>
<dbReference type="InterPro" id="IPR005893">
    <property type="entry name" value="PotA-like"/>
</dbReference>
<dbReference type="GO" id="GO:0005524">
    <property type="term" value="F:ATP binding"/>
    <property type="evidence" value="ECO:0007669"/>
    <property type="project" value="UniProtKB-KW"/>
</dbReference>
<protein>
    <recommendedName>
        <fullName evidence="7">Spermidine/putrescine import ATP-binding protein PotA</fullName>
        <ecNumber evidence="7">7.6.2.11</ecNumber>
    </recommendedName>
</protein>
<evidence type="ECO:0000313" key="10">
    <source>
        <dbReference type="Proteomes" id="UP000619260"/>
    </source>
</evidence>
<keyword evidence="1 7" id="KW-0813">Transport</keyword>
<comment type="catalytic activity">
    <reaction evidence="7">
        <text>ATP + H2O + polyamine-[polyamine-binding protein]Side 1 = ADP + phosphate + polyamineSide 2 + [polyamine-binding protein]Side 1.</text>
        <dbReference type="EC" id="7.6.2.11"/>
    </reaction>
</comment>
<dbReference type="FunFam" id="3.40.50.300:FF:000425">
    <property type="entry name" value="Probable ABC transporter, ATP-binding subunit"/>
    <property type="match status" value="1"/>
</dbReference>
<organism evidence="9 10">
    <name type="scientific">Virgisporangium aliadipatigenens</name>
    <dbReference type="NCBI Taxonomy" id="741659"/>
    <lineage>
        <taxon>Bacteria</taxon>
        <taxon>Bacillati</taxon>
        <taxon>Actinomycetota</taxon>
        <taxon>Actinomycetes</taxon>
        <taxon>Micromonosporales</taxon>
        <taxon>Micromonosporaceae</taxon>
        <taxon>Virgisporangium</taxon>
    </lineage>
</organism>
<accession>A0A8J3YPX0</accession>
<dbReference type="GO" id="GO:0043190">
    <property type="term" value="C:ATP-binding cassette (ABC) transporter complex"/>
    <property type="evidence" value="ECO:0007669"/>
    <property type="project" value="InterPro"/>
</dbReference>
<evidence type="ECO:0000256" key="7">
    <source>
        <dbReference type="RuleBase" id="RU364083"/>
    </source>
</evidence>
<evidence type="ECO:0000256" key="2">
    <source>
        <dbReference type="ARBA" id="ARBA00022475"/>
    </source>
</evidence>
<dbReference type="InterPro" id="IPR003439">
    <property type="entry name" value="ABC_transporter-like_ATP-bd"/>
</dbReference>
<keyword evidence="2 7" id="KW-1003">Cell membrane</keyword>
<proteinExistence type="inferred from homology"/>
<comment type="caution">
    <text evidence="9">The sequence shown here is derived from an EMBL/GenBank/DDBJ whole genome shotgun (WGS) entry which is preliminary data.</text>
</comment>
<comment type="function">
    <text evidence="7">Part of the ABC transporter complex PotABCD involved in spermidine/putrescine import. Responsible for energy coupling to the transport system.</text>
</comment>
<dbReference type="EC" id="7.6.2.11" evidence="7"/>
<dbReference type="Gene3D" id="2.40.50.100">
    <property type="match status" value="1"/>
</dbReference>